<evidence type="ECO:0000313" key="1">
    <source>
        <dbReference type="EMBL" id="KAI0296992.1"/>
    </source>
</evidence>
<reference evidence="1" key="1">
    <citation type="journal article" date="2022" name="New Phytol.">
        <title>Evolutionary transition to the ectomycorrhizal habit in the genomes of a hyperdiverse lineage of mushroom-forming fungi.</title>
        <authorList>
            <person name="Looney B."/>
            <person name="Miyauchi S."/>
            <person name="Morin E."/>
            <person name="Drula E."/>
            <person name="Courty P.E."/>
            <person name="Kohler A."/>
            <person name="Kuo A."/>
            <person name="LaButti K."/>
            <person name="Pangilinan J."/>
            <person name="Lipzen A."/>
            <person name="Riley R."/>
            <person name="Andreopoulos W."/>
            <person name="He G."/>
            <person name="Johnson J."/>
            <person name="Nolan M."/>
            <person name="Tritt A."/>
            <person name="Barry K.W."/>
            <person name="Grigoriev I.V."/>
            <person name="Nagy L.G."/>
            <person name="Hibbett D."/>
            <person name="Henrissat B."/>
            <person name="Matheny P.B."/>
            <person name="Labbe J."/>
            <person name="Martin F.M."/>
        </authorList>
    </citation>
    <scope>NUCLEOTIDE SEQUENCE</scope>
    <source>
        <strain evidence="1">BPL690</strain>
    </source>
</reference>
<dbReference type="Proteomes" id="UP001203297">
    <property type="component" value="Unassembled WGS sequence"/>
</dbReference>
<comment type="caution">
    <text evidence="1">The sequence shown here is derived from an EMBL/GenBank/DDBJ whole genome shotgun (WGS) entry which is preliminary data.</text>
</comment>
<accession>A0AAD4QIZ6</accession>
<dbReference type="EMBL" id="WTXG01000042">
    <property type="protein sequence ID" value="KAI0296992.1"/>
    <property type="molecule type" value="Genomic_DNA"/>
</dbReference>
<proteinExistence type="predicted"/>
<organism evidence="1 2">
    <name type="scientific">Multifurca ochricompacta</name>
    <dbReference type="NCBI Taxonomy" id="376703"/>
    <lineage>
        <taxon>Eukaryota</taxon>
        <taxon>Fungi</taxon>
        <taxon>Dikarya</taxon>
        <taxon>Basidiomycota</taxon>
        <taxon>Agaricomycotina</taxon>
        <taxon>Agaricomycetes</taxon>
        <taxon>Russulales</taxon>
        <taxon>Russulaceae</taxon>
        <taxon>Multifurca</taxon>
    </lineage>
</organism>
<keyword evidence="2" id="KW-1185">Reference proteome</keyword>
<gene>
    <name evidence="1" type="ORF">B0F90DRAFT_1000295</name>
</gene>
<sequence>MHHGNCLPWQNKLWSSMNLYHQLHLLESLIPRMTKASACAWIDTFLFHTSVVIGRGNP</sequence>
<name>A0AAD4QIZ6_9AGAM</name>
<dbReference type="AlphaFoldDB" id="A0AAD4QIZ6"/>
<evidence type="ECO:0000313" key="2">
    <source>
        <dbReference type="Proteomes" id="UP001203297"/>
    </source>
</evidence>
<protein>
    <submittedName>
        <fullName evidence="1">Uncharacterized protein</fullName>
    </submittedName>
</protein>